<accession>A0ACB5UKD9</accession>
<keyword evidence="2" id="KW-1185">Reference proteome</keyword>
<protein>
    <submittedName>
        <fullName evidence="1">Uncharacterized protein</fullName>
    </submittedName>
</protein>
<name>A0ACB5UKD9_9FIRM</name>
<comment type="caution">
    <text evidence="1">The sequence shown here is derived from an EMBL/GenBank/DDBJ whole genome shotgun (WGS) entry which is preliminary data.</text>
</comment>
<gene>
    <name evidence="1" type="ORF">AN2V17_24590</name>
</gene>
<sequence>MFDERVILCVSNAYNKKYYLNEDFEQLPQQIKDELKILSVLYTEDVGGILTIGFEENGDLFLEVEADENDLLFDDIGSGLKIKQLQTDKQELWESLEMFFKVFYLGEE</sequence>
<dbReference type="EMBL" id="BTPU01000036">
    <property type="protein sequence ID" value="GMQ63226.1"/>
    <property type="molecule type" value="Genomic_DNA"/>
</dbReference>
<organism evidence="1 2">
    <name type="scientific">Vallitalea maricola</name>
    <dbReference type="NCBI Taxonomy" id="3074433"/>
    <lineage>
        <taxon>Bacteria</taxon>
        <taxon>Bacillati</taxon>
        <taxon>Bacillota</taxon>
        <taxon>Clostridia</taxon>
        <taxon>Lachnospirales</taxon>
        <taxon>Vallitaleaceae</taxon>
        <taxon>Vallitalea</taxon>
    </lineage>
</organism>
<evidence type="ECO:0000313" key="1">
    <source>
        <dbReference type="EMBL" id="GMQ63226.1"/>
    </source>
</evidence>
<proteinExistence type="predicted"/>
<evidence type="ECO:0000313" key="2">
    <source>
        <dbReference type="Proteomes" id="UP001374599"/>
    </source>
</evidence>
<dbReference type="Proteomes" id="UP001374599">
    <property type="component" value="Unassembled WGS sequence"/>
</dbReference>
<reference evidence="1" key="1">
    <citation type="submission" date="2023-09" db="EMBL/GenBank/DDBJ databases">
        <title>Vallitalea sediminicola and Vallitalea maricola sp. nov., anaerobic bacteria isolated from marine sediment.</title>
        <authorList>
            <person name="Hirano S."/>
            <person name="Maeda A."/>
            <person name="Terahara T."/>
            <person name="Mori K."/>
            <person name="Hamada M."/>
            <person name="Matsumoto R."/>
            <person name="Kobayashi T."/>
        </authorList>
    </citation>
    <scope>NUCLEOTIDE SEQUENCE</scope>
    <source>
        <strain evidence="1">AN17-2</strain>
    </source>
</reference>